<gene>
    <name evidence="1" type="ORF">QFC24_003739</name>
</gene>
<accession>A0ACC2XJH7</accession>
<protein>
    <submittedName>
        <fullName evidence="1">Uncharacterized protein</fullName>
    </submittedName>
</protein>
<organism evidence="1 2">
    <name type="scientific">Naganishia onofrii</name>
    <dbReference type="NCBI Taxonomy" id="1851511"/>
    <lineage>
        <taxon>Eukaryota</taxon>
        <taxon>Fungi</taxon>
        <taxon>Dikarya</taxon>
        <taxon>Basidiomycota</taxon>
        <taxon>Agaricomycotina</taxon>
        <taxon>Tremellomycetes</taxon>
        <taxon>Filobasidiales</taxon>
        <taxon>Filobasidiaceae</taxon>
        <taxon>Naganishia</taxon>
    </lineage>
</organism>
<dbReference type="EMBL" id="JASBWV010000012">
    <property type="protein sequence ID" value="KAJ9123524.1"/>
    <property type="molecule type" value="Genomic_DNA"/>
</dbReference>
<comment type="caution">
    <text evidence="1">The sequence shown here is derived from an EMBL/GenBank/DDBJ whole genome shotgun (WGS) entry which is preliminary data.</text>
</comment>
<evidence type="ECO:0000313" key="1">
    <source>
        <dbReference type="EMBL" id="KAJ9123524.1"/>
    </source>
</evidence>
<evidence type="ECO:0000313" key="2">
    <source>
        <dbReference type="Proteomes" id="UP001234202"/>
    </source>
</evidence>
<sequence length="406" mass="46369">MPDLRLARDDDIVDSETSEEEGVPATNASGSAINGGSTSCGTAQGKKTTVPKELKKGSLLSNEDKDLYHELMKEVSDLRLLMLVAQIVELSLRVAISEIQLDILRAMIKELQDTSYRERPTIVRCVNLHFLSHLPDDIARYGPVYSWWLFNYERMNKFLKSVNSNGHSIDTPRLAYNKFLRMAGVTQLSNYDTTGSDEPAKLLAQQSEAAFQRAFASVNLIEEERDANPCQEQFTQSHRNSHRSRSSVLAVKRKKLQYLSNDDLIDVLRVLNQGQPRGTMVVAEHSSTANQQSTESPTVAMSQAAQYYTEFTIGRKTFRTPPPYSVVQTRLDDTDFVKYRGCFFEWRTDEQILRAQVGRAPVGMFDSVFEVTITDSQFQVRRRRFMKVLMLKPYEECDPYRFQDRV</sequence>
<dbReference type="Proteomes" id="UP001234202">
    <property type="component" value="Unassembled WGS sequence"/>
</dbReference>
<keyword evidence="2" id="KW-1185">Reference proteome</keyword>
<reference evidence="1" key="1">
    <citation type="submission" date="2023-04" db="EMBL/GenBank/DDBJ databases">
        <title>Draft Genome sequencing of Naganishia species isolated from polar environments using Oxford Nanopore Technology.</title>
        <authorList>
            <person name="Leo P."/>
            <person name="Venkateswaran K."/>
        </authorList>
    </citation>
    <scope>NUCLEOTIDE SEQUENCE</scope>
    <source>
        <strain evidence="1">DBVPG 5303</strain>
    </source>
</reference>
<name>A0ACC2XJH7_9TREE</name>
<proteinExistence type="predicted"/>